<evidence type="ECO:0000313" key="2">
    <source>
        <dbReference type="Proteomes" id="UP000516134"/>
    </source>
</evidence>
<name>A0ABX6T2Q1_9SPHN</name>
<dbReference type="EMBL" id="CP060780">
    <property type="protein sequence ID" value="QNP44065.1"/>
    <property type="molecule type" value="Genomic_DNA"/>
</dbReference>
<dbReference type="Proteomes" id="UP000516134">
    <property type="component" value="Chromosome"/>
</dbReference>
<sequence length="82" mass="8890">MPPALPFVLAVGVTGHRKDALPADSLLTLHDRLATVLKALTEQAAAVREANQSFFSDAPPRLLFVSPLADGRTRSPRRLRFG</sequence>
<organism evidence="1 2">
    <name type="scientific">Sphingomonas daechungensis</name>
    <dbReference type="NCBI Taxonomy" id="1176646"/>
    <lineage>
        <taxon>Bacteria</taxon>
        <taxon>Pseudomonadati</taxon>
        <taxon>Pseudomonadota</taxon>
        <taxon>Alphaproteobacteria</taxon>
        <taxon>Sphingomonadales</taxon>
        <taxon>Sphingomonadaceae</taxon>
        <taxon>Sphingomonas</taxon>
    </lineage>
</organism>
<keyword evidence="2" id="KW-1185">Reference proteome</keyword>
<accession>A0ABX6T2Q1</accession>
<evidence type="ECO:0000313" key="1">
    <source>
        <dbReference type="EMBL" id="QNP44065.1"/>
    </source>
</evidence>
<gene>
    <name evidence="1" type="ORF">H9L15_05760</name>
</gene>
<proteinExistence type="predicted"/>
<dbReference type="RefSeq" id="WP_187715487.1">
    <property type="nucleotide sequence ID" value="NZ_CP060780.1"/>
</dbReference>
<reference evidence="1 2" key="1">
    <citation type="submission" date="2020-08" db="EMBL/GenBank/DDBJ databases">
        <title>Genome sequence of Sphingomonas daechungensis KACC 18115T.</title>
        <authorList>
            <person name="Hyun D.-W."/>
            <person name="Bae J.-W."/>
        </authorList>
    </citation>
    <scope>NUCLEOTIDE SEQUENCE [LARGE SCALE GENOMIC DNA]</scope>
    <source>
        <strain evidence="1 2">KACC 18115</strain>
    </source>
</reference>
<protein>
    <submittedName>
        <fullName evidence="1">Uncharacterized protein</fullName>
    </submittedName>
</protein>